<sequence>MTVTEIGVMGVKPGVDVTDPSRPEGTVMPKAYHAVTAHPEGPHRASWGLDLEDPLKVWCFFDFDSVEHHTTFANRCAAEIVKDLPTVLSHGGWMKHVAFVSPSKPALTSPLAEVVVAHFPTTIGVGEKDAAVKQLEAAAGQGLRDIPGFQDATWGWSEEHDFPVVADESKTGQALVLLVGWSGLDAQKTARKSKAWKAVEAALKGMDGSFDMSSFRVSCLSAEE</sequence>
<name>A0A8H6IP10_9PEZI</name>
<keyword evidence="2" id="KW-1185">Reference proteome</keyword>
<evidence type="ECO:0000313" key="1">
    <source>
        <dbReference type="EMBL" id="KAF6788457.1"/>
    </source>
</evidence>
<gene>
    <name evidence="1" type="ORF">CMUS01_16398</name>
</gene>
<evidence type="ECO:0000313" key="2">
    <source>
        <dbReference type="Proteomes" id="UP000639643"/>
    </source>
</evidence>
<organism evidence="1 2">
    <name type="scientific">Colletotrichum musicola</name>
    <dbReference type="NCBI Taxonomy" id="2175873"/>
    <lineage>
        <taxon>Eukaryota</taxon>
        <taxon>Fungi</taxon>
        <taxon>Dikarya</taxon>
        <taxon>Ascomycota</taxon>
        <taxon>Pezizomycotina</taxon>
        <taxon>Sordariomycetes</taxon>
        <taxon>Hypocreomycetidae</taxon>
        <taxon>Glomerellales</taxon>
        <taxon>Glomerellaceae</taxon>
        <taxon>Colletotrichum</taxon>
        <taxon>Colletotrichum orchidearum species complex</taxon>
    </lineage>
</organism>
<dbReference type="EMBL" id="WIGM01001823">
    <property type="protein sequence ID" value="KAF6788457.1"/>
    <property type="molecule type" value="Genomic_DNA"/>
</dbReference>
<accession>A0A8H6IP10</accession>
<comment type="caution">
    <text evidence="1">The sequence shown here is derived from an EMBL/GenBank/DDBJ whole genome shotgun (WGS) entry which is preliminary data.</text>
</comment>
<protein>
    <submittedName>
        <fullName evidence="1">Uncharacterized protein</fullName>
    </submittedName>
</protein>
<reference evidence="1" key="1">
    <citation type="journal article" date="2020" name="Phytopathology">
        <title>Genome Sequence Resources of Colletotrichum truncatum, C. plurivorum, C. musicola, and C. sojae: Four Species Pathogenic to Soybean (Glycine max).</title>
        <authorList>
            <person name="Rogerio F."/>
            <person name="Boufleur T.R."/>
            <person name="Ciampi-Guillardi M."/>
            <person name="Sukno S.A."/>
            <person name="Thon M.R."/>
            <person name="Massola Junior N.S."/>
            <person name="Baroncelli R."/>
        </authorList>
    </citation>
    <scope>NUCLEOTIDE SEQUENCE</scope>
    <source>
        <strain evidence="1">LFN0074</strain>
    </source>
</reference>
<dbReference type="OrthoDB" id="3830579at2759"/>
<proteinExistence type="predicted"/>
<dbReference type="Gene3D" id="3.30.70.100">
    <property type="match status" value="1"/>
</dbReference>
<dbReference type="Proteomes" id="UP000639643">
    <property type="component" value="Unassembled WGS sequence"/>
</dbReference>
<dbReference type="AlphaFoldDB" id="A0A8H6IP10"/>